<proteinExistence type="predicted"/>
<dbReference type="GO" id="GO:0005634">
    <property type="term" value="C:nucleus"/>
    <property type="evidence" value="ECO:0007669"/>
    <property type="project" value="UniProtKB-SubCell"/>
</dbReference>
<evidence type="ECO:0000256" key="7">
    <source>
        <dbReference type="PROSITE-ProRule" id="PRU00042"/>
    </source>
</evidence>
<dbReference type="GO" id="GO:0000981">
    <property type="term" value="F:DNA-binding transcription factor activity, RNA polymerase II-specific"/>
    <property type="evidence" value="ECO:0007669"/>
    <property type="project" value="InterPro"/>
</dbReference>
<name>A0AAD6GFK5_9EURO</name>
<dbReference type="Pfam" id="PF00096">
    <property type="entry name" value="zf-C2H2"/>
    <property type="match status" value="2"/>
</dbReference>
<feature type="domain" description="C2H2-type" evidence="9">
    <location>
        <begin position="25"/>
        <end position="52"/>
    </location>
</feature>
<feature type="domain" description="C2H2-type" evidence="9">
    <location>
        <begin position="53"/>
        <end position="80"/>
    </location>
</feature>
<keyword evidence="3" id="KW-0677">Repeat</keyword>
<evidence type="ECO:0000313" key="10">
    <source>
        <dbReference type="EMBL" id="KAJ5538826.1"/>
    </source>
</evidence>
<dbReference type="Proteomes" id="UP001220324">
    <property type="component" value="Unassembled WGS sequence"/>
</dbReference>
<evidence type="ECO:0000256" key="8">
    <source>
        <dbReference type="SAM" id="MobiDB-lite"/>
    </source>
</evidence>
<dbReference type="InterPro" id="IPR007219">
    <property type="entry name" value="XnlR_reg_dom"/>
</dbReference>
<dbReference type="EMBL" id="JAQIZZ010000006">
    <property type="protein sequence ID" value="KAJ5538826.1"/>
    <property type="molecule type" value="Genomic_DNA"/>
</dbReference>
<evidence type="ECO:0000259" key="9">
    <source>
        <dbReference type="PROSITE" id="PS50157"/>
    </source>
</evidence>
<dbReference type="FunFam" id="3.30.160.60:FF:002343">
    <property type="entry name" value="Zinc finger protein 33A"/>
    <property type="match status" value="1"/>
</dbReference>
<comment type="subcellular location">
    <subcellularLocation>
        <location evidence="1">Nucleus</location>
    </subcellularLocation>
</comment>
<evidence type="ECO:0000313" key="11">
    <source>
        <dbReference type="Proteomes" id="UP001220324"/>
    </source>
</evidence>
<dbReference type="PANTHER" id="PTHR40626">
    <property type="entry name" value="MIP31509P"/>
    <property type="match status" value="1"/>
</dbReference>
<evidence type="ECO:0000256" key="2">
    <source>
        <dbReference type="ARBA" id="ARBA00022723"/>
    </source>
</evidence>
<keyword evidence="5" id="KW-0862">Zinc</keyword>
<dbReference type="SMART" id="SM00355">
    <property type="entry name" value="ZnF_C2H2"/>
    <property type="match status" value="2"/>
</dbReference>
<dbReference type="PROSITE" id="PS00028">
    <property type="entry name" value="ZINC_FINGER_C2H2_1"/>
    <property type="match status" value="2"/>
</dbReference>
<accession>A0AAD6GFK5</accession>
<evidence type="ECO:0000256" key="5">
    <source>
        <dbReference type="ARBA" id="ARBA00022833"/>
    </source>
</evidence>
<reference evidence="10 11" key="1">
    <citation type="journal article" date="2023" name="IMA Fungus">
        <title>Comparative genomic study of the Penicillium genus elucidates a diverse pangenome and 15 lateral gene transfer events.</title>
        <authorList>
            <person name="Petersen C."/>
            <person name="Sorensen T."/>
            <person name="Nielsen M.R."/>
            <person name="Sondergaard T.E."/>
            <person name="Sorensen J.L."/>
            <person name="Fitzpatrick D.A."/>
            <person name="Frisvad J.C."/>
            <person name="Nielsen K.L."/>
        </authorList>
    </citation>
    <scope>NUCLEOTIDE SEQUENCE [LARGE SCALE GENOMIC DNA]</scope>
    <source>
        <strain evidence="10 11">IBT 35679</strain>
    </source>
</reference>
<dbReference type="GO" id="GO:0000785">
    <property type="term" value="C:chromatin"/>
    <property type="evidence" value="ECO:0007669"/>
    <property type="project" value="TreeGrafter"/>
</dbReference>
<dbReference type="AlphaFoldDB" id="A0AAD6GFK5"/>
<keyword evidence="2" id="KW-0479">Metal-binding</keyword>
<comment type="caution">
    <text evidence="10">The sequence shown here is derived from an EMBL/GenBank/DDBJ whole genome shotgun (WGS) entry which is preliminary data.</text>
</comment>
<dbReference type="Gene3D" id="3.30.160.60">
    <property type="entry name" value="Classic Zinc Finger"/>
    <property type="match status" value="2"/>
</dbReference>
<dbReference type="GO" id="GO:0006351">
    <property type="term" value="P:DNA-templated transcription"/>
    <property type="evidence" value="ECO:0007669"/>
    <property type="project" value="InterPro"/>
</dbReference>
<evidence type="ECO:0000256" key="6">
    <source>
        <dbReference type="ARBA" id="ARBA00023242"/>
    </source>
</evidence>
<dbReference type="SUPFAM" id="SSF57667">
    <property type="entry name" value="beta-beta-alpha zinc fingers"/>
    <property type="match status" value="1"/>
</dbReference>
<dbReference type="CDD" id="cd12148">
    <property type="entry name" value="fungal_TF_MHR"/>
    <property type="match status" value="1"/>
</dbReference>
<feature type="region of interest" description="Disordered" evidence="8">
    <location>
        <begin position="70"/>
        <end position="89"/>
    </location>
</feature>
<dbReference type="Pfam" id="PF04082">
    <property type="entry name" value="Fungal_trans"/>
    <property type="match status" value="1"/>
</dbReference>
<protein>
    <recommendedName>
        <fullName evidence="9">C2H2-type domain-containing protein</fullName>
    </recommendedName>
</protein>
<gene>
    <name evidence="10" type="ORF">N7494_008305</name>
</gene>
<dbReference type="InterPro" id="IPR013087">
    <property type="entry name" value="Znf_C2H2_type"/>
</dbReference>
<organism evidence="10 11">
    <name type="scientific">Penicillium frequentans</name>
    <dbReference type="NCBI Taxonomy" id="3151616"/>
    <lineage>
        <taxon>Eukaryota</taxon>
        <taxon>Fungi</taxon>
        <taxon>Dikarya</taxon>
        <taxon>Ascomycota</taxon>
        <taxon>Pezizomycotina</taxon>
        <taxon>Eurotiomycetes</taxon>
        <taxon>Eurotiomycetidae</taxon>
        <taxon>Eurotiales</taxon>
        <taxon>Aspergillaceae</taxon>
        <taxon>Penicillium</taxon>
    </lineage>
</organism>
<sequence>MSTSQQSPLGDRKLHRRRKTSKEQRICTICGNDFKKWEHLARHMRSHTKEKPFSCPVCQKAFARQDTLLRHSRSHSSNESLDSAGLDSMSVDDHETDIGSRIMPAASIAADPPSVPIGPGPGSMTGGMVSIMSPPNSAPVDKQTPNLSVRDNTTYPSHVSPLTSLFLDGDVWKDQTSPLPPPVWDYLRDNREWDTLLTGENFDLDAVNLSLLCATSDYPPPDAMPDLDTSRLQPPPNLVADSTKRHTNLIQEKWHTFSEICSGQMTPGQPENSIIDESYRNRLAERLQPRVQHGILPSTPFLDLCIQAYFSKFHPLFPIVHVPTFRPGTQNSILLLSICSAGSLVVGSPRAISHGISMFERLNKAILSSRPKHLAGIDVFHGTIVGWARKMKLFNLPRLEYNPFDVNGQALEDMWLDWIQMEVKKRIALALTIHNAELAILNQHEPILRSSPERLPRLSSDGLFMASSANHWKALKVEAQIQKSSTHFSGSSPTTIPNRFYNRLPQANPTGDFELCAMLECISALANEEREQESGNDPSASSQTSRCHHLLINWYTSYQPTMAGRPSWSCLMMLWHSVFIMLHVDLNALECVLGREGCDVAQTHLPYIRDWVRSMDAKRCLLHAMLIQKDFESLPAGAEPAFHVPMCLYYCGLVWSCFMSFRADQTPVTLVAGDNFQFNELRLQGVDDIGPLLEQMGGLQPTKLGMGSLFRIIDLLQRISHWKISQGLASTLLALAEETQDLF</sequence>
<dbReference type="InterPro" id="IPR036236">
    <property type="entry name" value="Znf_C2H2_sf"/>
</dbReference>
<dbReference type="InterPro" id="IPR051059">
    <property type="entry name" value="VerF-like"/>
</dbReference>
<evidence type="ECO:0000256" key="3">
    <source>
        <dbReference type="ARBA" id="ARBA00022737"/>
    </source>
</evidence>
<dbReference type="PANTHER" id="PTHR40626:SF11">
    <property type="entry name" value="ZINC FINGER PROTEIN YPR022C"/>
    <property type="match status" value="1"/>
</dbReference>
<keyword evidence="6" id="KW-0539">Nucleus</keyword>
<dbReference type="PROSITE" id="PS50157">
    <property type="entry name" value="ZINC_FINGER_C2H2_2"/>
    <property type="match status" value="2"/>
</dbReference>
<dbReference type="GO" id="GO:0008270">
    <property type="term" value="F:zinc ion binding"/>
    <property type="evidence" value="ECO:0007669"/>
    <property type="project" value="UniProtKB-KW"/>
</dbReference>
<dbReference type="GO" id="GO:0000978">
    <property type="term" value="F:RNA polymerase II cis-regulatory region sequence-specific DNA binding"/>
    <property type="evidence" value="ECO:0007669"/>
    <property type="project" value="InterPro"/>
</dbReference>
<feature type="region of interest" description="Disordered" evidence="8">
    <location>
        <begin position="1"/>
        <end position="22"/>
    </location>
</feature>
<evidence type="ECO:0000256" key="1">
    <source>
        <dbReference type="ARBA" id="ARBA00004123"/>
    </source>
</evidence>
<keyword evidence="4 7" id="KW-0863">Zinc-finger</keyword>
<evidence type="ECO:0000256" key="4">
    <source>
        <dbReference type="ARBA" id="ARBA00022771"/>
    </source>
</evidence>
<keyword evidence="11" id="KW-1185">Reference proteome</keyword>